<proteinExistence type="predicted"/>
<organism evidence="1 2">
    <name type="scientific">Butyricicoccus pullicaecorum 1.2</name>
    <dbReference type="NCBI Taxonomy" id="1203606"/>
    <lineage>
        <taxon>Bacteria</taxon>
        <taxon>Bacillati</taxon>
        <taxon>Bacillota</taxon>
        <taxon>Clostridia</taxon>
        <taxon>Eubacteriales</taxon>
        <taxon>Butyricicoccaceae</taxon>
        <taxon>Butyricicoccus</taxon>
    </lineage>
</organism>
<dbReference type="AlphaFoldDB" id="R8W0R1"/>
<dbReference type="PATRIC" id="fig|1203606.4.peg.1283"/>
<dbReference type="RefSeq" id="WP_016147488.1">
    <property type="nucleotide sequence ID" value="NZ_KB976103.1"/>
</dbReference>
<accession>R8W0R1</accession>
<dbReference type="HOGENOM" id="CLU_2970703_0_0_9"/>
<keyword evidence="2" id="KW-1185">Reference proteome</keyword>
<gene>
    <name evidence="1" type="ORF">HMPREF1526_01319</name>
</gene>
<dbReference type="EMBL" id="AQOB01000004">
    <property type="protein sequence ID" value="EOQ38289.1"/>
    <property type="molecule type" value="Genomic_DNA"/>
</dbReference>
<reference evidence="1 2" key="1">
    <citation type="submission" date="2013-01" db="EMBL/GenBank/DDBJ databases">
        <title>The Genome Sequence of Butyricicoccus pullicaecorum 1.2.</title>
        <authorList>
            <consortium name="The Broad Institute Genome Sequencing Platform"/>
            <person name="Earl A."/>
            <person name="Ward D."/>
            <person name="Feldgarden M."/>
            <person name="Gevers D."/>
            <person name="Van Immerseel F."/>
            <person name="Eeckhaut V."/>
            <person name="Walker B."/>
            <person name="Young S.K."/>
            <person name="Zeng Q."/>
            <person name="Gargeya S."/>
            <person name="Fitzgerald M."/>
            <person name="Haas B."/>
            <person name="Abouelleil A."/>
            <person name="Alvarado L."/>
            <person name="Arachchi H.M."/>
            <person name="Berlin A.M."/>
            <person name="Chapman S.B."/>
            <person name="Dewar J."/>
            <person name="Goldberg J."/>
            <person name="Griggs A."/>
            <person name="Gujja S."/>
            <person name="Hansen M."/>
            <person name="Howarth C."/>
            <person name="Imamovic A."/>
            <person name="Larimer J."/>
            <person name="McCowan C."/>
            <person name="Murphy C."/>
            <person name="Neiman D."/>
            <person name="Pearson M."/>
            <person name="Priest M."/>
            <person name="Roberts A."/>
            <person name="Saif S."/>
            <person name="Shea T."/>
            <person name="Sisk P."/>
            <person name="Sykes S."/>
            <person name="Wortman J."/>
            <person name="Nusbaum C."/>
            <person name="Birren B."/>
        </authorList>
    </citation>
    <scope>NUCLEOTIDE SEQUENCE [LARGE SCALE GENOMIC DNA]</scope>
    <source>
        <strain evidence="1 2">1.2</strain>
    </source>
</reference>
<evidence type="ECO:0000313" key="2">
    <source>
        <dbReference type="Proteomes" id="UP000013981"/>
    </source>
</evidence>
<protein>
    <submittedName>
        <fullName evidence="1">Uncharacterized protein</fullName>
    </submittedName>
</protein>
<name>R8W0R1_9FIRM</name>
<evidence type="ECO:0000313" key="1">
    <source>
        <dbReference type="EMBL" id="EOQ38289.1"/>
    </source>
</evidence>
<dbReference type="Proteomes" id="UP000013981">
    <property type="component" value="Unassembled WGS sequence"/>
</dbReference>
<comment type="caution">
    <text evidence="1">The sequence shown here is derived from an EMBL/GenBank/DDBJ whole genome shotgun (WGS) entry which is preliminary data.</text>
</comment>
<sequence>MQTKIDLESIDKNTLDGFMDYILTLGARVFQQPETQAAYHQWHIRRYGCPPKETFDHV</sequence>